<dbReference type="PROSITE" id="PS51257">
    <property type="entry name" value="PROKAR_LIPOPROTEIN"/>
    <property type="match status" value="1"/>
</dbReference>
<keyword evidence="1" id="KW-0732">Signal</keyword>
<evidence type="ECO:0000259" key="3">
    <source>
        <dbReference type="Pfam" id="PF17479"/>
    </source>
</evidence>
<dbReference type="AlphaFoldDB" id="A0A544SYS9"/>
<gene>
    <name evidence="4" type="ORF">FG382_18290</name>
</gene>
<keyword evidence="5" id="KW-1185">Reference proteome</keyword>
<accession>A0A544SYS9</accession>
<feature type="chain" id="PRO_5021710660" evidence="1">
    <location>
        <begin position="25"/>
        <end position="349"/>
    </location>
</feature>
<organism evidence="4 5">
    <name type="scientific">Psychrobacillus lasiicapitis</name>
    <dbReference type="NCBI Taxonomy" id="1636719"/>
    <lineage>
        <taxon>Bacteria</taxon>
        <taxon>Bacillati</taxon>
        <taxon>Bacillota</taxon>
        <taxon>Bacilli</taxon>
        <taxon>Bacillales</taxon>
        <taxon>Bacillaceae</taxon>
        <taxon>Psychrobacillus</taxon>
    </lineage>
</organism>
<proteinExistence type="predicted"/>
<evidence type="ECO:0000313" key="4">
    <source>
        <dbReference type="EMBL" id="TQR10309.1"/>
    </source>
</evidence>
<reference evidence="4 5" key="1">
    <citation type="submission" date="2019-05" db="EMBL/GenBank/DDBJ databases">
        <title>Psychrobacillus vulpis sp. nov., a new species isolated from feces of a red fox that inhabits in The Tablas de Daimiel Natural Park, Albacete, Spain.</title>
        <authorList>
            <person name="Rodriguez M."/>
            <person name="Reina J.C."/>
            <person name="Bejar V."/>
            <person name="Llamas I."/>
        </authorList>
    </citation>
    <scope>NUCLEOTIDE SEQUENCE [LARGE SCALE GENOMIC DNA]</scope>
    <source>
        <strain evidence="4 5">NEAU-3TGS17</strain>
    </source>
</reference>
<dbReference type="Proteomes" id="UP000317316">
    <property type="component" value="Unassembled WGS sequence"/>
</dbReference>
<comment type="caution">
    <text evidence="4">The sequence shown here is derived from an EMBL/GenBank/DDBJ whole genome shotgun (WGS) entry which is preliminary data.</text>
</comment>
<dbReference type="Pfam" id="PF11258">
    <property type="entry name" value="DUF3048"/>
    <property type="match status" value="1"/>
</dbReference>
<evidence type="ECO:0000313" key="5">
    <source>
        <dbReference type="Proteomes" id="UP000317316"/>
    </source>
</evidence>
<dbReference type="OrthoDB" id="9779102at2"/>
<dbReference type="InterPro" id="IPR021416">
    <property type="entry name" value="DUF3048_N"/>
</dbReference>
<evidence type="ECO:0000256" key="1">
    <source>
        <dbReference type="SAM" id="SignalP"/>
    </source>
</evidence>
<dbReference type="RefSeq" id="WP_142540328.1">
    <property type="nucleotide sequence ID" value="NZ_BMIE01000010.1"/>
</dbReference>
<dbReference type="SUPFAM" id="SSF159774">
    <property type="entry name" value="YerB-like"/>
    <property type="match status" value="1"/>
</dbReference>
<dbReference type="InterPro" id="IPR023158">
    <property type="entry name" value="YerB-like_sf"/>
</dbReference>
<sequence length="349" mass="38823">MFKKWGIISLLGLFLVACSNEEKAAEVQPVEEIVEDIVEEVVEEPIVLPYVAPFTGIRSEEEQTQRPIIVTMNNHPLARPQSGIAQADIVYEMLAEGNVTRFLALYQSEIPDIVGPVRSARDYFVEVAKGLDAFYIAHGYSPDAQKMLNARVVDNINGMQYDGILFKRSKERKAPHNSYISKENIFTGAEKVGASMEIHKIPTFSFYDSIEGAKIGDPVSKISIQYGTGASFENQYTYIPESGLYERKTGGVITIDKETEKPVELANIIFMEIPHKTIDNAGRRQLTLNAGGRAYLFQAGTMKVIEWENVDGILIPMENGVPAKLVPGKSWVSFVPTKPGLENMVNYLP</sequence>
<dbReference type="InterPro" id="IPR035328">
    <property type="entry name" value="DUF3048_C"/>
</dbReference>
<feature type="domain" description="DUF3048" evidence="3">
    <location>
        <begin position="223"/>
        <end position="332"/>
    </location>
</feature>
<feature type="signal peptide" evidence="1">
    <location>
        <begin position="1"/>
        <end position="24"/>
    </location>
</feature>
<name>A0A544SYS9_9BACI</name>
<evidence type="ECO:0000259" key="2">
    <source>
        <dbReference type="Pfam" id="PF11258"/>
    </source>
</evidence>
<feature type="domain" description="DUF3048" evidence="2">
    <location>
        <begin position="54"/>
        <end position="193"/>
    </location>
</feature>
<protein>
    <submittedName>
        <fullName evidence="4">DUF3048 domain-containing protein</fullName>
    </submittedName>
</protein>
<dbReference type="Pfam" id="PF17479">
    <property type="entry name" value="DUF3048_C"/>
    <property type="match status" value="1"/>
</dbReference>
<dbReference type="Gene3D" id="3.50.90.10">
    <property type="entry name" value="YerB-like"/>
    <property type="match status" value="1"/>
</dbReference>
<dbReference type="EMBL" id="VDGH01000011">
    <property type="protein sequence ID" value="TQR10309.1"/>
    <property type="molecule type" value="Genomic_DNA"/>
</dbReference>